<proteinExistence type="predicted"/>
<evidence type="ECO:0000313" key="3">
    <source>
        <dbReference type="Proteomes" id="UP000565089"/>
    </source>
</evidence>
<evidence type="ECO:0000256" key="1">
    <source>
        <dbReference type="SAM" id="MobiDB-lite"/>
    </source>
</evidence>
<dbReference type="Proteomes" id="UP000565089">
    <property type="component" value="Unassembled WGS sequence"/>
</dbReference>
<keyword evidence="3" id="KW-1185">Reference proteome</keyword>
<gene>
    <name evidence="2" type="ORF">BJ965_007661</name>
</gene>
<protein>
    <submittedName>
        <fullName evidence="2">Uncharacterized protein</fullName>
    </submittedName>
</protein>
<organism evidence="2 3">
    <name type="scientific">Streptomyces luteogriseus</name>
    <dbReference type="NCBI Taxonomy" id="68233"/>
    <lineage>
        <taxon>Bacteria</taxon>
        <taxon>Bacillati</taxon>
        <taxon>Actinomycetota</taxon>
        <taxon>Actinomycetes</taxon>
        <taxon>Kitasatosporales</taxon>
        <taxon>Streptomycetaceae</taxon>
        <taxon>Streptomyces</taxon>
    </lineage>
</organism>
<feature type="region of interest" description="Disordered" evidence="1">
    <location>
        <begin position="22"/>
        <end position="42"/>
    </location>
</feature>
<dbReference type="GeneID" id="95799663"/>
<dbReference type="RefSeq" id="WP_221513313.1">
    <property type="nucleotide sequence ID" value="NZ_JACHMS010000001.1"/>
</dbReference>
<comment type="caution">
    <text evidence="2">The sequence shown here is derived from an EMBL/GenBank/DDBJ whole genome shotgun (WGS) entry which is preliminary data.</text>
</comment>
<accession>A0A7W7DWX4</accession>
<name>A0A7W7DWX4_9ACTN</name>
<reference evidence="2 3" key="1">
    <citation type="submission" date="2020-08" db="EMBL/GenBank/DDBJ databases">
        <title>Sequencing the genomes of 1000 actinobacteria strains.</title>
        <authorList>
            <person name="Klenk H.-P."/>
        </authorList>
    </citation>
    <scope>NUCLEOTIDE SEQUENCE [LARGE SCALE GENOMIC DNA]</scope>
    <source>
        <strain evidence="2 3">DSM 40483</strain>
    </source>
</reference>
<sequence length="103" mass="11224">MRHSARGFGTCCATAQLIKKKPSKTNQDTYPYTREGQGPGGERTVWHEVDEDYAAEALPALERANQHRESAARADGSQSVENSMITASVPVLHRTLPDLTAVS</sequence>
<evidence type="ECO:0000313" key="2">
    <source>
        <dbReference type="EMBL" id="MBB4717779.1"/>
    </source>
</evidence>
<dbReference type="EMBL" id="JACHMS010000001">
    <property type="protein sequence ID" value="MBB4717779.1"/>
    <property type="molecule type" value="Genomic_DNA"/>
</dbReference>
<dbReference type="AlphaFoldDB" id="A0A7W7DWX4"/>